<dbReference type="CDD" id="cd15505">
    <property type="entry name" value="PHD_ING"/>
    <property type="match status" value="1"/>
</dbReference>
<dbReference type="SMART" id="SM01408">
    <property type="entry name" value="ING"/>
    <property type="match status" value="1"/>
</dbReference>
<evidence type="ECO:0000256" key="9">
    <source>
        <dbReference type="PIRSR" id="PIRSR628651-51"/>
    </source>
</evidence>
<dbReference type="InterPro" id="IPR024610">
    <property type="entry name" value="ING_N_histone-binding"/>
</dbReference>
<dbReference type="GO" id="GO:0008270">
    <property type="term" value="F:zinc ion binding"/>
    <property type="evidence" value="ECO:0007669"/>
    <property type="project" value="UniProtKB-KW"/>
</dbReference>
<comment type="similarity">
    <text evidence="2 11">Belongs to the ING family.</text>
</comment>
<feature type="binding site" evidence="9">
    <location>
        <position position="213"/>
    </location>
    <ligand>
        <name>Zn(2+)</name>
        <dbReference type="ChEBI" id="CHEBI:29105"/>
        <label>1</label>
    </ligand>
</feature>
<evidence type="ECO:0000256" key="13">
    <source>
        <dbReference type="SAM" id="MobiDB-lite"/>
    </source>
</evidence>
<name>A0AB40CF01_DIOCR</name>
<feature type="binding site" evidence="9">
    <location>
        <position position="210"/>
    </location>
    <ligand>
        <name>Zn(2+)</name>
        <dbReference type="ChEBI" id="CHEBI:29105"/>
        <label>1</label>
    </ligand>
</feature>
<evidence type="ECO:0000256" key="5">
    <source>
        <dbReference type="ARBA" id="ARBA00022833"/>
    </source>
</evidence>
<feature type="site" description="Histone H3K4me3 binding" evidence="8">
    <location>
        <position position="195"/>
    </location>
</feature>
<keyword evidence="6 11" id="KW-0156">Chromatin regulator</keyword>
<feature type="site" description="Histone H3K4me3 binding" evidence="8">
    <location>
        <position position="199"/>
    </location>
</feature>
<dbReference type="GO" id="GO:0006325">
    <property type="term" value="P:chromatin organization"/>
    <property type="evidence" value="ECO:0007669"/>
    <property type="project" value="UniProtKB-KW"/>
</dbReference>
<evidence type="ECO:0000256" key="7">
    <source>
        <dbReference type="ARBA" id="ARBA00023242"/>
    </source>
</evidence>
<dbReference type="InterPro" id="IPR011011">
    <property type="entry name" value="Znf_FYVE_PHD"/>
</dbReference>
<evidence type="ECO:0000256" key="3">
    <source>
        <dbReference type="ARBA" id="ARBA00022723"/>
    </source>
</evidence>
<keyword evidence="15" id="KW-1185">Reference proteome</keyword>
<dbReference type="RefSeq" id="XP_039136919.1">
    <property type="nucleotide sequence ID" value="XM_039280985.1"/>
</dbReference>
<dbReference type="InterPro" id="IPR028651">
    <property type="entry name" value="ING_fam"/>
</dbReference>
<feature type="region of interest" description="Disordered" evidence="13">
    <location>
        <begin position="117"/>
        <end position="142"/>
    </location>
</feature>
<evidence type="ECO:0000256" key="1">
    <source>
        <dbReference type="ARBA" id="ARBA00004123"/>
    </source>
</evidence>
<dbReference type="InterPro" id="IPR001965">
    <property type="entry name" value="Znf_PHD"/>
</dbReference>
<evidence type="ECO:0000256" key="4">
    <source>
        <dbReference type="ARBA" id="ARBA00022771"/>
    </source>
</evidence>
<feature type="binding site" evidence="9">
    <location>
        <position position="185"/>
    </location>
    <ligand>
        <name>Zn(2+)</name>
        <dbReference type="ChEBI" id="CHEBI:29105"/>
        <label>1</label>
    </ligand>
</feature>
<feature type="binding site" evidence="9">
    <location>
        <position position="187"/>
    </location>
    <ligand>
        <name>Zn(2+)</name>
        <dbReference type="ChEBI" id="CHEBI:29105"/>
        <label>1</label>
    </ligand>
</feature>
<dbReference type="PROSITE" id="PS50016">
    <property type="entry name" value="ZF_PHD_2"/>
    <property type="match status" value="1"/>
</dbReference>
<comment type="domain">
    <text evidence="11">The PHD-type zinc finger mediates the binding to H3K4me3.</text>
</comment>
<dbReference type="Pfam" id="PF12998">
    <property type="entry name" value="ING"/>
    <property type="match status" value="1"/>
</dbReference>
<dbReference type="FunFam" id="3.30.40.10:FF:000177">
    <property type="entry name" value="PHD finger protein ING"/>
    <property type="match status" value="1"/>
</dbReference>
<sequence>MAIARTGAYVDDYLEYSSTLAPELQRLLSTMRELDERAQGIINQTREQTNDCLGIHSHSSKKVIHEDDETTFEKLKKEIEASQENALSLCTEKVLLARQAYDLFVCVEGKIPPDEPATLPPLPIKDEKRRSGHYTPQVKRLREREWERERDVDIELMPPPGSHKKSLPVSVDADQPIDPNEPTYCVCHQVSFGDMIACDNENCEGGEWFHYSCVGLTSETRFKGKWFCPTCRLQQ</sequence>
<dbReference type="InterPro" id="IPR013083">
    <property type="entry name" value="Znf_RING/FYVE/PHD"/>
</dbReference>
<dbReference type="AlphaFoldDB" id="A0AB40CF01"/>
<dbReference type="SMART" id="SM00249">
    <property type="entry name" value="PHD"/>
    <property type="match status" value="1"/>
</dbReference>
<feature type="binding site" evidence="9">
    <location>
        <position position="198"/>
    </location>
    <ligand>
        <name>Zn(2+)</name>
        <dbReference type="ChEBI" id="CHEBI:29105"/>
        <label>2</label>
    </ligand>
</feature>
<organism evidence="15 16">
    <name type="scientific">Dioscorea cayennensis subsp. rotundata</name>
    <name type="common">White Guinea yam</name>
    <name type="synonym">Dioscorea rotundata</name>
    <dbReference type="NCBI Taxonomy" id="55577"/>
    <lineage>
        <taxon>Eukaryota</taxon>
        <taxon>Viridiplantae</taxon>
        <taxon>Streptophyta</taxon>
        <taxon>Embryophyta</taxon>
        <taxon>Tracheophyta</taxon>
        <taxon>Spermatophyta</taxon>
        <taxon>Magnoliopsida</taxon>
        <taxon>Liliopsida</taxon>
        <taxon>Dioscoreales</taxon>
        <taxon>Dioscoreaceae</taxon>
        <taxon>Dioscorea</taxon>
    </lineage>
</organism>
<protein>
    <recommendedName>
        <fullName evidence="11">PHD finger protein ING</fullName>
    </recommendedName>
</protein>
<dbReference type="Proteomes" id="UP001515500">
    <property type="component" value="Chromosome 13"/>
</dbReference>
<comment type="subcellular location">
    <subcellularLocation>
        <location evidence="1 11">Nucleus</location>
    </subcellularLocation>
</comment>
<dbReference type="Gene3D" id="6.10.140.1740">
    <property type="match status" value="1"/>
</dbReference>
<comment type="subunit">
    <text evidence="11">Component of an histone acetyltransferase complex. Interacts with H3K4me3 and to a lesser extent with H3K4me2.</text>
</comment>
<dbReference type="CDD" id="cd17015">
    <property type="entry name" value="ING_plant"/>
    <property type="match status" value="1"/>
</dbReference>
<feature type="coiled-coil region" evidence="12">
    <location>
        <begin position="24"/>
        <end position="92"/>
    </location>
</feature>
<evidence type="ECO:0000313" key="16">
    <source>
        <dbReference type="RefSeq" id="XP_039136919.1"/>
    </source>
</evidence>
<evidence type="ECO:0000259" key="14">
    <source>
        <dbReference type="PROSITE" id="PS50016"/>
    </source>
</evidence>
<feature type="binding site" evidence="9">
    <location>
        <position position="228"/>
    </location>
    <ligand>
        <name>Zn(2+)</name>
        <dbReference type="ChEBI" id="CHEBI:29105"/>
        <label>2</label>
    </ligand>
</feature>
<keyword evidence="12" id="KW-0175">Coiled coil</keyword>
<feature type="domain" description="PHD-type" evidence="14">
    <location>
        <begin position="182"/>
        <end position="234"/>
    </location>
</feature>
<evidence type="ECO:0000256" key="10">
    <source>
        <dbReference type="PROSITE-ProRule" id="PRU00146"/>
    </source>
</evidence>
<evidence type="ECO:0000256" key="12">
    <source>
        <dbReference type="SAM" id="Coils"/>
    </source>
</evidence>
<dbReference type="GO" id="GO:0005634">
    <property type="term" value="C:nucleus"/>
    <property type="evidence" value="ECO:0007669"/>
    <property type="project" value="UniProtKB-SubCell"/>
</dbReference>
<accession>A0AB40CF01</accession>
<evidence type="ECO:0000313" key="15">
    <source>
        <dbReference type="Proteomes" id="UP001515500"/>
    </source>
</evidence>
<comment type="function">
    <text evidence="11">Component of an histone acetyltransferase complex.</text>
</comment>
<feature type="binding site" evidence="9">
    <location>
        <position position="231"/>
    </location>
    <ligand>
        <name>Zn(2+)</name>
        <dbReference type="ChEBI" id="CHEBI:29105"/>
        <label>2</label>
    </ligand>
</feature>
<keyword evidence="4 10" id="KW-0863">Zinc-finger</keyword>
<reference evidence="16" key="1">
    <citation type="submission" date="2025-08" db="UniProtKB">
        <authorList>
            <consortium name="RefSeq"/>
        </authorList>
    </citation>
    <scope>IDENTIFICATION</scope>
</reference>
<dbReference type="Pfam" id="PF00628">
    <property type="entry name" value="PHD"/>
    <property type="match status" value="1"/>
</dbReference>
<evidence type="ECO:0000256" key="11">
    <source>
        <dbReference type="RuleBase" id="RU361213"/>
    </source>
</evidence>
<feature type="binding site" evidence="9">
    <location>
        <position position="203"/>
    </location>
    <ligand>
        <name>Zn(2+)</name>
        <dbReference type="ChEBI" id="CHEBI:29105"/>
        <label>2</label>
    </ligand>
</feature>
<dbReference type="InterPro" id="IPR019787">
    <property type="entry name" value="Znf_PHD-finger"/>
</dbReference>
<dbReference type="SUPFAM" id="SSF57903">
    <property type="entry name" value="FYVE/PHD zinc finger"/>
    <property type="match status" value="1"/>
</dbReference>
<evidence type="ECO:0000256" key="2">
    <source>
        <dbReference type="ARBA" id="ARBA00010210"/>
    </source>
</evidence>
<feature type="site" description="Histone H3K4me3 binding" evidence="8">
    <location>
        <position position="184"/>
    </location>
</feature>
<dbReference type="PANTHER" id="PTHR10333">
    <property type="entry name" value="INHIBITOR OF GROWTH PROTEIN"/>
    <property type="match status" value="1"/>
</dbReference>
<keyword evidence="5 9" id="KW-0862">Zinc</keyword>
<dbReference type="Gene3D" id="3.30.40.10">
    <property type="entry name" value="Zinc/RING finger domain, C3HC4 (zinc finger)"/>
    <property type="match status" value="1"/>
</dbReference>
<evidence type="ECO:0000256" key="8">
    <source>
        <dbReference type="PIRSR" id="PIRSR628651-50"/>
    </source>
</evidence>
<feature type="site" description="Histone H3K4me3 binding" evidence="8">
    <location>
        <position position="208"/>
    </location>
</feature>
<evidence type="ECO:0000256" key="6">
    <source>
        <dbReference type="ARBA" id="ARBA00022853"/>
    </source>
</evidence>
<dbReference type="GeneID" id="120274452"/>
<proteinExistence type="inferred from homology"/>
<gene>
    <name evidence="16" type="primary">LOC120274452</name>
</gene>
<keyword evidence="7 11" id="KW-0539">Nucleus</keyword>
<dbReference type="PANTHER" id="PTHR10333:SF42">
    <property type="entry name" value="INHIBITOR OF GROWTH PROTEIN 5"/>
    <property type="match status" value="1"/>
</dbReference>
<keyword evidence="3 9" id="KW-0479">Metal-binding</keyword>